<accession>A0A267GEB1</accession>
<organism evidence="8 9">
    <name type="scientific">Macrostomum lignano</name>
    <dbReference type="NCBI Taxonomy" id="282301"/>
    <lineage>
        <taxon>Eukaryota</taxon>
        <taxon>Metazoa</taxon>
        <taxon>Spiralia</taxon>
        <taxon>Lophotrochozoa</taxon>
        <taxon>Platyhelminthes</taxon>
        <taxon>Rhabditophora</taxon>
        <taxon>Macrostomorpha</taxon>
        <taxon>Macrostomida</taxon>
        <taxon>Macrostomidae</taxon>
        <taxon>Macrostomum</taxon>
    </lineage>
</organism>
<dbReference type="InterPro" id="IPR029034">
    <property type="entry name" value="Cystine-knot_cytokine"/>
</dbReference>
<proteinExistence type="inferred from homology"/>
<dbReference type="InterPro" id="IPR008717">
    <property type="entry name" value="Noggin"/>
</dbReference>
<feature type="region of interest" description="Disordered" evidence="6">
    <location>
        <begin position="40"/>
        <end position="62"/>
    </location>
</feature>
<dbReference type="AlphaFoldDB" id="A0A267GEB1"/>
<name>A0A267GEB1_9PLAT</name>
<evidence type="ECO:0000313" key="8">
    <source>
        <dbReference type="EMBL" id="PAA84370.1"/>
    </source>
</evidence>
<evidence type="ECO:0000256" key="3">
    <source>
        <dbReference type="ARBA" id="ARBA00022473"/>
    </source>
</evidence>
<keyword evidence="3" id="KW-0217">Developmental protein</keyword>
<feature type="signal peptide" evidence="7">
    <location>
        <begin position="1"/>
        <end position="18"/>
    </location>
</feature>
<dbReference type="Pfam" id="PF05806">
    <property type="entry name" value="Noggin"/>
    <property type="match status" value="1"/>
</dbReference>
<dbReference type="PANTHER" id="PTHR10494:SF6">
    <property type="entry name" value="NOGGIN"/>
    <property type="match status" value="1"/>
</dbReference>
<dbReference type="GO" id="GO:0045596">
    <property type="term" value="P:negative regulation of cell differentiation"/>
    <property type="evidence" value="ECO:0007669"/>
    <property type="project" value="InterPro"/>
</dbReference>
<dbReference type="SUPFAM" id="SSF57501">
    <property type="entry name" value="Cystine-knot cytokines"/>
    <property type="match status" value="1"/>
</dbReference>
<keyword evidence="5 7" id="KW-0732">Signal</keyword>
<evidence type="ECO:0000256" key="1">
    <source>
        <dbReference type="ARBA" id="ARBA00004613"/>
    </source>
</evidence>
<keyword evidence="9" id="KW-1185">Reference proteome</keyword>
<protein>
    <submittedName>
        <fullName evidence="8">Uncharacterized protein</fullName>
    </submittedName>
</protein>
<sequence length="272" mass="31302">MNLLLLLVHLLLCQPQIARVANAQLQNADRTGGVSVRLTLQQPPERQLPKPQPPKPSQKELRRGKLTKLLGSGGQEDLRLGWLSVRPRVANPGGEFVELQPEQQTLLNRQLAAVNASPQSVRGWLTRLAACPGRANWTDLGDAVWPRWARSVECGGGASCGWPPGLLRCGAQRRRRPRRLQLLRWRCSNSFKRQLRRRLRRLRRRRRQRRDKKAQQKRRNSAEQRKKKKSRRWNKRMRSIAERLSVVAGEFECRWAPHEISVVSEVCVCGGR</sequence>
<dbReference type="GO" id="GO:0030514">
    <property type="term" value="P:negative regulation of BMP signaling pathway"/>
    <property type="evidence" value="ECO:0007669"/>
    <property type="project" value="InterPro"/>
</dbReference>
<evidence type="ECO:0000256" key="4">
    <source>
        <dbReference type="ARBA" id="ARBA00022525"/>
    </source>
</evidence>
<feature type="region of interest" description="Disordered" evidence="6">
    <location>
        <begin position="202"/>
        <end position="235"/>
    </location>
</feature>
<comment type="caution">
    <text evidence="8">The sequence shown here is derived from an EMBL/GenBank/DDBJ whole genome shotgun (WGS) entry which is preliminary data.</text>
</comment>
<dbReference type="GO" id="GO:0005615">
    <property type="term" value="C:extracellular space"/>
    <property type="evidence" value="ECO:0007669"/>
    <property type="project" value="TreeGrafter"/>
</dbReference>
<dbReference type="EMBL" id="NIVC01000376">
    <property type="protein sequence ID" value="PAA84370.1"/>
    <property type="molecule type" value="Genomic_DNA"/>
</dbReference>
<reference evidence="8 9" key="1">
    <citation type="submission" date="2017-06" db="EMBL/GenBank/DDBJ databases">
        <title>A platform for efficient transgenesis in Macrostomum lignano, a flatworm model organism for stem cell research.</title>
        <authorList>
            <person name="Berezikov E."/>
        </authorList>
    </citation>
    <scope>NUCLEOTIDE SEQUENCE [LARGE SCALE GENOMIC DNA]</scope>
    <source>
        <strain evidence="8">DV1</strain>
        <tissue evidence="8">Whole organism</tissue>
    </source>
</reference>
<evidence type="ECO:0000313" key="9">
    <source>
        <dbReference type="Proteomes" id="UP000215902"/>
    </source>
</evidence>
<dbReference type="PANTHER" id="PTHR10494">
    <property type="entry name" value="BONE MORPHOGENETIC PROTEIN INHIBITOR, NOGGIN"/>
    <property type="match status" value="1"/>
</dbReference>
<evidence type="ECO:0000256" key="7">
    <source>
        <dbReference type="SAM" id="SignalP"/>
    </source>
</evidence>
<dbReference type="Proteomes" id="UP000215902">
    <property type="component" value="Unassembled WGS sequence"/>
</dbReference>
<feature type="chain" id="PRO_5011995160" evidence="7">
    <location>
        <begin position="19"/>
        <end position="272"/>
    </location>
</feature>
<evidence type="ECO:0000256" key="2">
    <source>
        <dbReference type="ARBA" id="ARBA00007480"/>
    </source>
</evidence>
<dbReference type="GO" id="GO:0009953">
    <property type="term" value="P:dorsal/ventral pattern formation"/>
    <property type="evidence" value="ECO:0007669"/>
    <property type="project" value="TreeGrafter"/>
</dbReference>
<comment type="similarity">
    <text evidence="2">Belongs to the noggin family.</text>
</comment>
<evidence type="ECO:0000256" key="6">
    <source>
        <dbReference type="SAM" id="MobiDB-lite"/>
    </source>
</evidence>
<gene>
    <name evidence="8" type="ORF">BOX15_Mlig011199g1</name>
</gene>
<evidence type="ECO:0000256" key="5">
    <source>
        <dbReference type="ARBA" id="ARBA00022729"/>
    </source>
</evidence>
<dbReference type="Gene3D" id="2.10.90.10">
    <property type="entry name" value="Cystine-knot cytokines"/>
    <property type="match status" value="1"/>
</dbReference>
<dbReference type="STRING" id="282301.A0A267GEB1"/>
<keyword evidence="4" id="KW-0964">Secreted</keyword>
<comment type="subcellular location">
    <subcellularLocation>
        <location evidence="1">Secreted</location>
    </subcellularLocation>
</comment>